<dbReference type="InterPro" id="IPR052360">
    <property type="entry name" value="Transcr_Regulatory_Proteins"/>
</dbReference>
<reference evidence="8" key="2">
    <citation type="submission" date="2016-02" db="EMBL/GenBank/DDBJ databases">
        <title>Genome sequencing of Aspergillus luchuensis NBRC 4314.</title>
        <authorList>
            <person name="Yamada O."/>
        </authorList>
    </citation>
    <scope>NUCLEOTIDE SEQUENCE [LARGE SCALE GENOMIC DNA]</scope>
    <source>
        <strain evidence="8">RIB 2604</strain>
    </source>
</reference>
<keyword evidence="6" id="KW-0539">Nucleus</keyword>
<dbReference type="AlphaFoldDB" id="A0A146F3C3"/>
<sequence>MVPVVLESERDCSDLPSLFDKNECGGLFPAPAATVWIYQVAEGLHYMSVSEKPSVYLLFWVSLLNPSSGGHGRIRRVKCDERKPACLRYANIGMTPLLWKPRTNLPDRCTSTNRKCDGYMSMPYSIRIAKQLAQVTAFVSPAESRALEFFFRKSAAHLAGYFTASFWTRTVLQLSLTEPTIRQAIAAIGFLYEAEGMSTTPAMAHRWQSSKPDLALHLYNRAIRTTIDKVSSGIDAVPLVIATSILFASLEFLRGNATGVTSHITSGLNLVRSWRAHRERSCCAKSSQTHWVDAELAPILNFFSLNTYEMSALKHLVSAPQEKVHVNPVDAQGKLLLNWRFRTFHQARIALLDLMLYCIGEFPSRQELARLTNLPHSPVQQWAETFEHAAQRWVASFELLVQRKQSECGPAIKNEIDATRMLWYCYRLGLDRYRVANESGWDDFRAVYEDIVSIAERLLSDSDHYPDDVSKTISLDVQLLYPLQAVAWKCRWPDLRRRALGLLQRIPKQELIFYTPNYHAVCTRIMELEEGAIYKEMLPPDHARIYTFVISPTPATTADHPVYSITFTTFPQGRSSEPHFHTESLWLHPSQAGVTTTVPPVDMMKHRDWPPVARTDAHLQHGSV</sequence>
<dbReference type="GO" id="GO:0000981">
    <property type="term" value="F:DNA-binding transcription factor activity, RNA polymerase II-specific"/>
    <property type="evidence" value="ECO:0007669"/>
    <property type="project" value="InterPro"/>
</dbReference>
<evidence type="ECO:0000256" key="1">
    <source>
        <dbReference type="ARBA" id="ARBA00022723"/>
    </source>
</evidence>
<comment type="caution">
    <text evidence="7">The sequence shown here is derived from an EMBL/GenBank/DDBJ whole genome shotgun (WGS) entry which is preliminary data.</text>
</comment>
<keyword evidence="2" id="KW-0862">Zinc</keyword>
<dbReference type="GO" id="GO:0008270">
    <property type="term" value="F:zinc ion binding"/>
    <property type="evidence" value="ECO:0007669"/>
    <property type="project" value="InterPro"/>
</dbReference>
<keyword evidence="1" id="KW-0479">Metal-binding</keyword>
<evidence type="ECO:0000256" key="6">
    <source>
        <dbReference type="ARBA" id="ARBA00023242"/>
    </source>
</evidence>
<gene>
    <name evidence="7" type="ORF">RIB2604_00700940</name>
</gene>
<keyword evidence="3" id="KW-0805">Transcription regulation</keyword>
<dbReference type="PANTHER" id="PTHR36206">
    <property type="entry name" value="ASPERCRYPTIN BIOSYNTHESIS CLUSTER-SPECIFIC TRANSCRIPTION REGULATOR ATNN-RELATED"/>
    <property type="match status" value="1"/>
</dbReference>
<proteinExistence type="predicted"/>
<reference evidence="7 8" key="1">
    <citation type="journal article" date="2016" name="DNA Res.">
        <title>Genome sequence of Aspergillus luchuensis NBRC 4314.</title>
        <authorList>
            <person name="Yamada O."/>
            <person name="Machida M."/>
            <person name="Hosoyama A."/>
            <person name="Goto M."/>
            <person name="Takahashi T."/>
            <person name="Futagami T."/>
            <person name="Yamagata Y."/>
            <person name="Takeuchi M."/>
            <person name="Kobayashi T."/>
            <person name="Koike H."/>
            <person name="Abe K."/>
            <person name="Asai K."/>
            <person name="Arita M."/>
            <person name="Fujita N."/>
            <person name="Fukuda K."/>
            <person name="Higa K."/>
            <person name="Horikawa H."/>
            <person name="Ishikawa T."/>
            <person name="Jinno K."/>
            <person name="Kato Y."/>
            <person name="Kirimura K."/>
            <person name="Mizutani O."/>
            <person name="Nakasone K."/>
            <person name="Sano M."/>
            <person name="Shiraishi Y."/>
            <person name="Tsukahara M."/>
            <person name="Gomi K."/>
        </authorList>
    </citation>
    <scope>NUCLEOTIDE SEQUENCE [LARGE SCALE GENOMIC DNA]</scope>
    <source>
        <strain evidence="7 8">RIB 2604</strain>
    </source>
</reference>
<dbReference type="GO" id="GO:0003677">
    <property type="term" value="F:DNA binding"/>
    <property type="evidence" value="ECO:0007669"/>
    <property type="project" value="UniProtKB-KW"/>
</dbReference>
<dbReference type="VEuPathDB" id="FungiDB:ASPFODRAFT_212443"/>
<evidence type="ECO:0008006" key="9">
    <source>
        <dbReference type="Google" id="ProtNLM"/>
    </source>
</evidence>
<evidence type="ECO:0000256" key="5">
    <source>
        <dbReference type="ARBA" id="ARBA00023163"/>
    </source>
</evidence>
<name>A0A146F3C3_ASPKA</name>
<evidence type="ECO:0000256" key="2">
    <source>
        <dbReference type="ARBA" id="ARBA00022833"/>
    </source>
</evidence>
<dbReference type="Proteomes" id="UP000075230">
    <property type="component" value="Unassembled WGS sequence"/>
</dbReference>
<dbReference type="EMBL" id="BCWF01000007">
    <property type="protein sequence ID" value="GAT20412.1"/>
    <property type="molecule type" value="Genomic_DNA"/>
</dbReference>
<dbReference type="PANTHER" id="PTHR36206:SF12">
    <property type="entry name" value="ASPERCRYPTIN BIOSYNTHESIS CLUSTER-SPECIFIC TRANSCRIPTION REGULATOR ATNN-RELATED"/>
    <property type="match status" value="1"/>
</dbReference>
<protein>
    <recommendedName>
        <fullName evidence="9">C6 zinc finger domain protein</fullName>
    </recommendedName>
</protein>
<evidence type="ECO:0000256" key="4">
    <source>
        <dbReference type="ARBA" id="ARBA00023125"/>
    </source>
</evidence>
<dbReference type="CDD" id="cd00067">
    <property type="entry name" value="GAL4"/>
    <property type="match status" value="1"/>
</dbReference>
<accession>A0A146F3C3</accession>
<evidence type="ECO:0000313" key="8">
    <source>
        <dbReference type="Proteomes" id="UP000075230"/>
    </source>
</evidence>
<keyword evidence="4" id="KW-0238">DNA-binding</keyword>
<evidence type="ECO:0000256" key="3">
    <source>
        <dbReference type="ARBA" id="ARBA00023015"/>
    </source>
</evidence>
<keyword evidence="5" id="KW-0804">Transcription</keyword>
<dbReference type="InterPro" id="IPR001138">
    <property type="entry name" value="Zn2Cys6_DnaBD"/>
</dbReference>
<evidence type="ECO:0000313" key="7">
    <source>
        <dbReference type="EMBL" id="GAT20412.1"/>
    </source>
</evidence>
<organism evidence="7 8">
    <name type="scientific">Aspergillus kawachii</name>
    <name type="common">White koji mold</name>
    <name type="synonym">Aspergillus awamori var. kawachi</name>
    <dbReference type="NCBI Taxonomy" id="1069201"/>
    <lineage>
        <taxon>Eukaryota</taxon>
        <taxon>Fungi</taxon>
        <taxon>Dikarya</taxon>
        <taxon>Ascomycota</taxon>
        <taxon>Pezizomycotina</taxon>
        <taxon>Eurotiomycetes</taxon>
        <taxon>Eurotiomycetidae</taxon>
        <taxon>Eurotiales</taxon>
        <taxon>Aspergillaceae</taxon>
        <taxon>Aspergillus</taxon>
        <taxon>Aspergillus subgen. Circumdati</taxon>
    </lineage>
</organism>